<dbReference type="KEGG" id="ara:Arad_7147"/>
<dbReference type="PANTHER" id="PTHR30537:SF5">
    <property type="entry name" value="HTH-TYPE TRANSCRIPTIONAL ACTIVATOR TTDR-RELATED"/>
    <property type="match status" value="1"/>
</dbReference>
<dbReference type="AlphaFoldDB" id="B9JLZ7"/>
<dbReference type="SUPFAM" id="SSF46785">
    <property type="entry name" value="Winged helix' DNA-binding domain"/>
    <property type="match status" value="1"/>
</dbReference>
<dbReference type="eggNOG" id="COG0583">
    <property type="taxonomic scope" value="Bacteria"/>
</dbReference>
<dbReference type="Proteomes" id="UP000001600">
    <property type="component" value="Chromosome 2"/>
</dbReference>
<name>B9JLZ7_RHIR8</name>
<dbReference type="InterPro" id="IPR036390">
    <property type="entry name" value="WH_DNA-bd_sf"/>
</dbReference>
<dbReference type="STRING" id="311403.Arad_7147"/>
<dbReference type="Pfam" id="PF00126">
    <property type="entry name" value="HTH_1"/>
    <property type="match status" value="1"/>
</dbReference>
<evidence type="ECO:0000256" key="1">
    <source>
        <dbReference type="ARBA" id="ARBA00009437"/>
    </source>
</evidence>
<proteinExistence type="inferred from homology"/>
<feature type="domain" description="HTH lysR-type" evidence="2">
    <location>
        <begin position="10"/>
        <end position="59"/>
    </location>
</feature>
<organism evidence="3 4">
    <name type="scientific">Rhizobium rhizogenes (strain K84 / ATCC BAA-868)</name>
    <name type="common">Agrobacterium radiobacter</name>
    <dbReference type="NCBI Taxonomy" id="311403"/>
    <lineage>
        <taxon>Bacteria</taxon>
        <taxon>Pseudomonadati</taxon>
        <taxon>Pseudomonadota</taxon>
        <taxon>Alphaproteobacteria</taxon>
        <taxon>Hyphomicrobiales</taxon>
        <taxon>Rhizobiaceae</taxon>
        <taxon>Rhizobium/Agrobacterium group</taxon>
        <taxon>Rhizobium</taxon>
    </lineage>
</organism>
<dbReference type="GO" id="GO:0043565">
    <property type="term" value="F:sequence-specific DNA binding"/>
    <property type="evidence" value="ECO:0007669"/>
    <property type="project" value="TreeGrafter"/>
</dbReference>
<dbReference type="Gene3D" id="1.10.10.10">
    <property type="entry name" value="Winged helix-like DNA-binding domain superfamily/Winged helix DNA-binding domain"/>
    <property type="match status" value="1"/>
</dbReference>
<protein>
    <submittedName>
        <fullName evidence="3">Transcriptional regulator protein</fullName>
    </submittedName>
</protein>
<dbReference type="EMBL" id="CP000629">
    <property type="protein sequence ID" value="ACM28711.1"/>
    <property type="molecule type" value="Genomic_DNA"/>
</dbReference>
<accession>B9JLZ7</accession>
<dbReference type="GO" id="GO:0003700">
    <property type="term" value="F:DNA-binding transcription factor activity"/>
    <property type="evidence" value="ECO:0007669"/>
    <property type="project" value="InterPro"/>
</dbReference>
<dbReference type="HOGENOM" id="CLU_2091616_0_0_5"/>
<comment type="similarity">
    <text evidence="1">Belongs to the LysR transcriptional regulatory family.</text>
</comment>
<evidence type="ECO:0000313" key="4">
    <source>
        <dbReference type="Proteomes" id="UP000001600"/>
    </source>
</evidence>
<dbReference type="InterPro" id="IPR000847">
    <property type="entry name" value="LysR_HTH_N"/>
</dbReference>
<dbReference type="InterPro" id="IPR036388">
    <property type="entry name" value="WH-like_DNA-bd_sf"/>
</dbReference>
<sequence>MGFLNDKALLVEAVKAKSFRGAAEVTSVPNSTLSRRISALEKAIGLRLLHRTTRRIELTEAGLIYGCGWTQLHGESGKWLKCGLAAGRKLLLSVAWSTATPHSPESLPDHDRRRRI</sequence>
<reference evidence="3 4" key="1">
    <citation type="journal article" date="2009" name="J. Bacteriol.">
        <title>Genome sequences of three Agrobacterium biovars help elucidate the evolution of multichromosome genomes in bacteria.</title>
        <authorList>
            <person name="Slater S.C."/>
            <person name="Goldman B.S."/>
            <person name="Goodner B."/>
            <person name="Setubal J.C."/>
            <person name="Farrand S.K."/>
            <person name="Nester E.W."/>
            <person name="Burr T.J."/>
            <person name="Banta L."/>
            <person name="Dickerman A.W."/>
            <person name="Paulsen I."/>
            <person name="Otten L."/>
            <person name="Suen G."/>
            <person name="Welch R."/>
            <person name="Almeida N.F."/>
            <person name="Arnold F."/>
            <person name="Burton O.T."/>
            <person name="Du Z."/>
            <person name="Ewing A."/>
            <person name="Godsy E."/>
            <person name="Heisel S."/>
            <person name="Houmiel K.L."/>
            <person name="Jhaveri J."/>
            <person name="Lu J."/>
            <person name="Miller N.M."/>
            <person name="Norton S."/>
            <person name="Chen Q."/>
            <person name="Phoolcharoen W."/>
            <person name="Ohlin V."/>
            <person name="Ondrusek D."/>
            <person name="Pride N."/>
            <person name="Stricklin S.L."/>
            <person name="Sun J."/>
            <person name="Wheeler C."/>
            <person name="Wilson L."/>
            <person name="Zhu H."/>
            <person name="Wood D.W."/>
        </authorList>
    </citation>
    <scope>NUCLEOTIDE SEQUENCE [LARGE SCALE GENOMIC DNA]</scope>
    <source>
        <strain evidence="4">K84 / ATCC BAA-868</strain>
    </source>
</reference>
<gene>
    <name evidence="3" type="ordered locus">Arad_7147</name>
</gene>
<evidence type="ECO:0000313" key="3">
    <source>
        <dbReference type="EMBL" id="ACM28711.1"/>
    </source>
</evidence>
<dbReference type="PROSITE" id="PS50931">
    <property type="entry name" value="HTH_LYSR"/>
    <property type="match status" value="1"/>
</dbReference>
<dbReference type="GO" id="GO:0006351">
    <property type="term" value="P:DNA-templated transcription"/>
    <property type="evidence" value="ECO:0007669"/>
    <property type="project" value="TreeGrafter"/>
</dbReference>
<dbReference type="InterPro" id="IPR058163">
    <property type="entry name" value="LysR-type_TF_proteobact-type"/>
</dbReference>
<dbReference type="PANTHER" id="PTHR30537">
    <property type="entry name" value="HTH-TYPE TRANSCRIPTIONAL REGULATOR"/>
    <property type="match status" value="1"/>
</dbReference>
<evidence type="ECO:0000259" key="2">
    <source>
        <dbReference type="PROSITE" id="PS50931"/>
    </source>
</evidence>